<feature type="domain" description="CS" evidence="4">
    <location>
        <begin position="41"/>
        <end position="149"/>
    </location>
</feature>
<evidence type="ECO:0000313" key="5">
    <source>
        <dbReference type="EMBL" id="MBC8198944.1"/>
    </source>
</evidence>
<dbReference type="SUPFAM" id="SSF49764">
    <property type="entry name" value="HSP20-like chaperones"/>
    <property type="match status" value="1"/>
</dbReference>
<organism evidence="5 6">
    <name type="scientific">Candidatus Desulfaltia bathyphila</name>
    <dbReference type="NCBI Taxonomy" id="2841697"/>
    <lineage>
        <taxon>Bacteria</taxon>
        <taxon>Pseudomonadati</taxon>
        <taxon>Thermodesulfobacteriota</taxon>
        <taxon>Desulfobacteria</taxon>
        <taxon>Desulfobacterales</taxon>
        <taxon>Desulfobacterales incertae sedis</taxon>
        <taxon>Candidatus Desulfaltia</taxon>
    </lineage>
</organism>
<protein>
    <submittedName>
        <fullName evidence="5">Hsp20/alpha crystallin family protein</fullName>
    </submittedName>
</protein>
<evidence type="ECO:0000259" key="3">
    <source>
        <dbReference type="PROSITE" id="PS01031"/>
    </source>
</evidence>
<dbReference type="Pfam" id="PF00011">
    <property type="entry name" value="HSP20"/>
    <property type="match status" value="1"/>
</dbReference>
<comment type="similarity">
    <text evidence="1 2">Belongs to the small heat shock protein (HSP20) family.</text>
</comment>
<accession>A0A8J6T6W0</accession>
<dbReference type="Proteomes" id="UP000603545">
    <property type="component" value="Unassembled WGS sequence"/>
</dbReference>
<dbReference type="InterPro" id="IPR007052">
    <property type="entry name" value="CS_dom"/>
</dbReference>
<feature type="domain" description="SHSP" evidence="3">
    <location>
        <begin position="37"/>
        <end position="149"/>
    </location>
</feature>
<dbReference type="InterPro" id="IPR002068">
    <property type="entry name" value="A-crystallin/Hsp20_dom"/>
</dbReference>
<dbReference type="AlphaFoldDB" id="A0A8J6T6W0"/>
<name>A0A8J6T6W0_9BACT</name>
<gene>
    <name evidence="5" type="ORF">H8E80_02695</name>
</gene>
<dbReference type="InterPro" id="IPR031107">
    <property type="entry name" value="Small_HSP"/>
</dbReference>
<evidence type="ECO:0000313" key="6">
    <source>
        <dbReference type="Proteomes" id="UP000603545"/>
    </source>
</evidence>
<evidence type="ECO:0000256" key="2">
    <source>
        <dbReference type="RuleBase" id="RU003616"/>
    </source>
</evidence>
<evidence type="ECO:0000259" key="4">
    <source>
        <dbReference type="PROSITE" id="PS51203"/>
    </source>
</evidence>
<reference evidence="5 6" key="1">
    <citation type="submission" date="2020-08" db="EMBL/GenBank/DDBJ databases">
        <title>Bridging the membrane lipid divide: bacteria of the FCB group superphylum have the potential to synthesize archaeal ether lipids.</title>
        <authorList>
            <person name="Villanueva L."/>
            <person name="Von Meijenfeldt F.A.B."/>
            <person name="Westbye A.B."/>
            <person name="Yadav S."/>
            <person name="Hopmans E.C."/>
            <person name="Dutilh B.E."/>
            <person name="Sinninghe Damste J.S."/>
        </authorList>
    </citation>
    <scope>NUCLEOTIDE SEQUENCE [LARGE SCALE GENOMIC DNA]</scope>
    <source>
        <strain evidence="5">NIOZ-UU82</strain>
    </source>
</reference>
<sequence>MTLVRWDPFRNVSTLQERINRMFDEAFLHSKDFDEEVSLASWRPTVDIYDTDDAIILKVELPGVDKEKVTVDVKDNILTLKGERSIDKEIKEENYCRRERSFGSFHRSFTLPTTVNPEDINATYKDGILTVEVPKPEEKKPKQITIDVK</sequence>
<dbReference type="PROSITE" id="PS51203">
    <property type="entry name" value="CS"/>
    <property type="match status" value="1"/>
</dbReference>
<dbReference type="Gene3D" id="2.60.40.790">
    <property type="match status" value="1"/>
</dbReference>
<proteinExistence type="inferred from homology"/>
<dbReference type="PANTHER" id="PTHR11527">
    <property type="entry name" value="HEAT-SHOCK PROTEIN 20 FAMILY MEMBER"/>
    <property type="match status" value="1"/>
</dbReference>
<dbReference type="EMBL" id="JACNLL010000028">
    <property type="protein sequence ID" value="MBC8198944.1"/>
    <property type="molecule type" value="Genomic_DNA"/>
</dbReference>
<dbReference type="PROSITE" id="PS01031">
    <property type="entry name" value="SHSP"/>
    <property type="match status" value="1"/>
</dbReference>
<comment type="caution">
    <text evidence="5">The sequence shown here is derived from an EMBL/GenBank/DDBJ whole genome shotgun (WGS) entry which is preliminary data.</text>
</comment>
<evidence type="ECO:0000256" key="1">
    <source>
        <dbReference type="PROSITE-ProRule" id="PRU00285"/>
    </source>
</evidence>
<dbReference type="InterPro" id="IPR008978">
    <property type="entry name" value="HSP20-like_chaperone"/>
</dbReference>
<dbReference type="CDD" id="cd06464">
    <property type="entry name" value="ACD_sHsps-like"/>
    <property type="match status" value="1"/>
</dbReference>